<evidence type="ECO:0000256" key="1">
    <source>
        <dbReference type="ARBA" id="ARBA00022723"/>
    </source>
</evidence>
<evidence type="ECO:0000313" key="9">
    <source>
        <dbReference type="Proteomes" id="UP000759131"/>
    </source>
</evidence>
<dbReference type="SMART" id="SM00355">
    <property type="entry name" value="ZnF_C2H2"/>
    <property type="match status" value="10"/>
</dbReference>
<evidence type="ECO:0000256" key="6">
    <source>
        <dbReference type="SAM" id="MobiDB-lite"/>
    </source>
</evidence>
<evidence type="ECO:0000256" key="3">
    <source>
        <dbReference type="ARBA" id="ARBA00022771"/>
    </source>
</evidence>
<dbReference type="EMBL" id="CAJPIZ010000308">
    <property type="protein sequence ID" value="CAG2101115.1"/>
    <property type="molecule type" value="Genomic_DNA"/>
</dbReference>
<dbReference type="Pfam" id="PF00096">
    <property type="entry name" value="zf-C2H2"/>
    <property type="match status" value="1"/>
</dbReference>
<dbReference type="OrthoDB" id="3565419at2759"/>
<dbReference type="EMBL" id="OC854883">
    <property type="protein sequence ID" value="CAD7620685.1"/>
    <property type="molecule type" value="Genomic_DNA"/>
</dbReference>
<evidence type="ECO:0000256" key="2">
    <source>
        <dbReference type="ARBA" id="ARBA00022737"/>
    </source>
</evidence>
<keyword evidence="1" id="KW-0479">Metal-binding</keyword>
<dbReference type="SUPFAM" id="SSF57667">
    <property type="entry name" value="beta-beta-alpha zinc fingers"/>
    <property type="match status" value="3"/>
</dbReference>
<keyword evidence="3 5" id="KW-0863">Zinc-finger</keyword>
<keyword evidence="4" id="KW-0862">Zinc</keyword>
<dbReference type="PROSITE" id="PS00028">
    <property type="entry name" value="ZINC_FINGER_C2H2_1"/>
    <property type="match status" value="6"/>
</dbReference>
<dbReference type="PANTHER" id="PTHR24379:SF121">
    <property type="entry name" value="C2H2-TYPE DOMAIN-CONTAINING PROTEIN"/>
    <property type="match status" value="1"/>
</dbReference>
<keyword evidence="2" id="KW-0677">Repeat</keyword>
<dbReference type="PROSITE" id="PS50157">
    <property type="entry name" value="ZINC_FINGER_C2H2_2"/>
    <property type="match status" value="4"/>
</dbReference>
<proteinExistence type="predicted"/>
<keyword evidence="9" id="KW-1185">Reference proteome</keyword>
<reference evidence="8" key="1">
    <citation type="submission" date="2020-11" db="EMBL/GenBank/DDBJ databases">
        <authorList>
            <person name="Tran Van P."/>
        </authorList>
    </citation>
    <scope>NUCLEOTIDE SEQUENCE</scope>
</reference>
<protein>
    <recommendedName>
        <fullName evidence="7">C2H2-type domain-containing protein</fullName>
    </recommendedName>
</protein>
<feature type="compositionally biased region" description="Polar residues" evidence="6">
    <location>
        <begin position="512"/>
        <end position="521"/>
    </location>
</feature>
<dbReference type="PANTHER" id="PTHR24379">
    <property type="entry name" value="KRAB AND ZINC FINGER DOMAIN-CONTAINING"/>
    <property type="match status" value="1"/>
</dbReference>
<feature type="domain" description="C2H2-type" evidence="7">
    <location>
        <begin position="549"/>
        <end position="579"/>
    </location>
</feature>
<name>A0A7R9KDJ0_9ACAR</name>
<feature type="domain" description="C2H2-type" evidence="7">
    <location>
        <begin position="224"/>
        <end position="251"/>
    </location>
</feature>
<dbReference type="AlphaFoldDB" id="A0A7R9KDJ0"/>
<feature type="region of interest" description="Disordered" evidence="6">
    <location>
        <begin position="512"/>
        <end position="547"/>
    </location>
</feature>
<dbReference type="InterPro" id="IPR013087">
    <property type="entry name" value="Znf_C2H2_type"/>
</dbReference>
<evidence type="ECO:0000256" key="5">
    <source>
        <dbReference type="PROSITE-ProRule" id="PRU00042"/>
    </source>
</evidence>
<sequence length="605" mass="68720">MTCKCDTNEGLIQTIHQLNRQYETISGRPKPHDIDDNTSKVTTDEIINTASKHQLSIQTVDTSSTQTDSQRPNDIPVLQSNCRPLSDANGHHFYDLITDNSVKRMGNNNKLLFGEKPANDENSCYVIEIKEIKATEQMNGDMKNTQKRMTTTGGQLLATELLAQNRTFRRSLQSAQQLTEKTNLTNTTINERTVGKHSSATTSSPAKRAKGFVISLSELRRKPYPCRTCYQRFQTQAERAKHYEETHGRRPSKPVFKCLHCQRLFSLRRQYWRHKCNKSVDNGAEDNGSETTPQTSLVVNTGTASAGSSIATARPDQPFACPKCPFAAETPTDLQLHVKGVHRPKPVYECDTCSYRTVWEYVFAKHCKTHDTSNDFGCGVGYCPLKFVRELDLERHHNTDHTALSERVHRCEVCGADTGSRTDLRQHVIATHGFSCRTCGQRFFDAIRLAEHQSAAHSADKSFWCRVNGCDKRFDTKSSLEFHQRFIHSNQLLFVCDICEHIYDTEDEWTQHLPNHSQQPTGSSGGDGSGGRPQSKRNNAGDRGHRRPLKCNYPDCGQTFTNYYYLGKHKRTAHSAQDYVCHRFGCNRHFRSVEQLNYHLTSTYP</sequence>
<evidence type="ECO:0000259" key="7">
    <source>
        <dbReference type="PROSITE" id="PS50157"/>
    </source>
</evidence>
<dbReference type="Gene3D" id="3.30.160.60">
    <property type="entry name" value="Classic Zinc Finger"/>
    <property type="match status" value="5"/>
</dbReference>
<dbReference type="Proteomes" id="UP000759131">
    <property type="component" value="Unassembled WGS sequence"/>
</dbReference>
<evidence type="ECO:0000256" key="4">
    <source>
        <dbReference type="ARBA" id="ARBA00022833"/>
    </source>
</evidence>
<dbReference type="InterPro" id="IPR036236">
    <property type="entry name" value="Znf_C2H2_sf"/>
</dbReference>
<gene>
    <name evidence="8" type="ORF">OSB1V03_LOCUS1166</name>
</gene>
<evidence type="ECO:0000313" key="8">
    <source>
        <dbReference type="EMBL" id="CAD7620685.1"/>
    </source>
</evidence>
<feature type="domain" description="C2H2-type" evidence="7">
    <location>
        <begin position="463"/>
        <end position="493"/>
    </location>
</feature>
<dbReference type="GO" id="GO:0008270">
    <property type="term" value="F:zinc ion binding"/>
    <property type="evidence" value="ECO:0007669"/>
    <property type="project" value="UniProtKB-KW"/>
</dbReference>
<feature type="domain" description="C2H2-type" evidence="7">
    <location>
        <begin position="434"/>
        <end position="462"/>
    </location>
</feature>
<accession>A0A7R9KDJ0</accession>
<organism evidence="8">
    <name type="scientific">Medioppia subpectinata</name>
    <dbReference type="NCBI Taxonomy" id="1979941"/>
    <lineage>
        <taxon>Eukaryota</taxon>
        <taxon>Metazoa</taxon>
        <taxon>Ecdysozoa</taxon>
        <taxon>Arthropoda</taxon>
        <taxon>Chelicerata</taxon>
        <taxon>Arachnida</taxon>
        <taxon>Acari</taxon>
        <taxon>Acariformes</taxon>
        <taxon>Sarcoptiformes</taxon>
        <taxon>Oribatida</taxon>
        <taxon>Brachypylina</taxon>
        <taxon>Oppioidea</taxon>
        <taxon>Oppiidae</taxon>
        <taxon>Medioppia</taxon>
    </lineage>
</organism>